<keyword evidence="16" id="KW-1185">Reference proteome</keyword>
<dbReference type="PANTHER" id="PTHR22953">
    <property type="entry name" value="ACID PHOSPHATASE RELATED"/>
    <property type="match status" value="1"/>
</dbReference>
<evidence type="ECO:0000256" key="4">
    <source>
        <dbReference type="ARBA" id="ARBA00008723"/>
    </source>
</evidence>
<dbReference type="PROSITE" id="PS51257">
    <property type="entry name" value="PROKAR_LIPOPROTEIN"/>
    <property type="match status" value="1"/>
</dbReference>
<dbReference type="GO" id="GO:0003993">
    <property type="term" value="F:acid phosphatase activity"/>
    <property type="evidence" value="ECO:0007669"/>
    <property type="project" value="UniProtKB-EC"/>
</dbReference>
<dbReference type="InterPro" id="IPR025733">
    <property type="entry name" value="PAPs_C"/>
</dbReference>
<dbReference type="FunFam" id="3.60.21.10:FF:000034">
    <property type="entry name" value="Fe(3+)-Zn(2+) purple acid phosphatase"/>
    <property type="match status" value="1"/>
</dbReference>
<dbReference type="AlphaFoldDB" id="A0A6A1UVA6"/>
<feature type="chain" id="PRO_5025709473" description="Purple acid phosphatase" evidence="11">
    <location>
        <begin position="32"/>
        <end position="499"/>
    </location>
</feature>
<dbReference type="CDD" id="cd00839">
    <property type="entry name" value="MPP_PAPs"/>
    <property type="match status" value="1"/>
</dbReference>
<feature type="domain" description="Calcineurin-like phosphoesterase" evidence="12">
    <location>
        <begin position="192"/>
        <end position="390"/>
    </location>
</feature>
<dbReference type="Pfam" id="PF00149">
    <property type="entry name" value="Metallophos"/>
    <property type="match status" value="1"/>
</dbReference>
<feature type="domain" description="Purple acid phosphatase N-terminal" evidence="14">
    <location>
        <begin position="63"/>
        <end position="135"/>
    </location>
</feature>
<dbReference type="Proteomes" id="UP000516437">
    <property type="component" value="Chromosome 8"/>
</dbReference>
<dbReference type="SUPFAM" id="SSF49363">
    <property type="entry name" value="Purple acid phosphatase, N-terminal domain"/>
    <property type="match status" value="2"/>
</dbReference>
<keyword evidence="5" id="KW-0479">Metal-binding</keyword>
<dbReference type="GO" id="GO:0046872">
    <property type="term" value="F:metal ion binding"/>
    <property type="evidence" value="ECO:0007669"/>
    <property type="project" value="UniProtKB-KW"/>
</dbReference>
<evidence type="ECO:0000256" key="1">
    <source>
        <dbReference type="ARBA" id="ARBA00000032"/>
    </source>
</evidence>
<dbReference type="InterPro" id="IPR029052">
    <property type="entry name" value="Metallo-depent_PP-like"/>
</dbReference>
<reference evidence="15 16" key="1">
    <citation type="journal article" date="2019" name="Plant Biotechnol. J.">
        <title>The red bayberry genome and genetic basis of sex determination.</title>
        <authorList>
            <person name="Jia H.M."/>
            <person name="Jia H.J."/>
            <person name="Cai Q.L."/>
            <person name="Wang Y."/>
            <person name="Zhao H.B."/>
            <person name="Yang W.F."/>
            <person name="Wang G.Y."/>
            <person name="Li Y.H."/>
            <person name="Zhan D.L."/>
            <person name="Shen Y.T."/>
            <person name="Niu Q.F."/>
            <person name="Chang L."/>
            <person name="Qiu J."/>
            <person name="Zhao L."/>
            <person name="Xie H.B."/>
            <person name="Fu W.Y."/>
            <person name="Jin J."/>
            <person name="Li X.W."/>
            <person name="Jiao Y."/>
            <person name="Zhou C.C."/>
            <person name="Tu T."/>
            <person name="Chai C.Y."/>
            <person name="Gao J.L."/>
            <person name="Fan L.J."/>
            <person name="van de Weg E."/>
            <person name="Wang J.Y."/>
            <person name="Gao Z.S."/>
        </authorList>
    </citation>
    <scope>NUCLEOTIDE SEQUENCE [LARGE SCALE GENOMIC DNA]</scope>
    <source>
        <tissue evidence="15">Leaves</tissue>
    </source>
</reference>
<keyword evidence="6 11" id="KW-0732">Signal</keyword>
<comment type="cofactor">
    <cofactor evidence="2">
        <name>Zn(2+)</name>
        <dbReference type="ChEBI" id="CHEBI:29105"/>
    </cofactor>
</comment>
<keyword evidence="9" id="KW-0408">Iron</keyword>
<evidence type="ECO:0000259" key="13">
    <source>
        <dbReference type="Pfam" id="PF14008"/>
    </source>
</evidence>
<comment type="cofactor">
    <cofactor evidence="3">
        <name>Fe cation</name>
        <dbReference type="ChEBI" id="CHEBI:24875"/>
    </cofactor>
</comment>
<dbReference type="InterPro" id="IPR015914">
    <property type="entry name" value="PAPs_N"/>
</dbReference>
<evidence type="ECO:0000259" key="14">
    <source>
        <dbReference type="Pfam" id="PF16656"/>
    </source>
</evidence>
<dbReference type="Pfam" id="PF14008">
    <property type="entry name" value="Metallophos_C"/>
    <property type="match status" value="1"/>
</dbReference>
<keyword evidence="10" id="KW-0325">Glycoprotein</keyword>
<evidence type="ECO:0000256" key="8">
    <source>
        <dbReference type="ARBA" id="ARBA00022833"/>
    </source>
</evidence>
<keyword evidence="8" id="KW-0862">Zinc</keyword>
<proteinExistence type="inferred from homology"/>
<dbReference type="PANTHER" id="PTHR22953:SF35">
    <property type="entry name" value="FE(3+)-ZN(2+) PURPLE ACID PHOSPHATASE 12"/>
    <property type="match status" value="1"/>
</dbReference>
<dbReference type="EMBL" id="RXIC02000026">
    <property type="protein sequence ID" value="KAB1203768.1"/>
    <property type="molecule type" value="Genomic_DNA"/>
</dbReference>
<protein>
    <recommendedName>
        <fullName evidence="11">Purple acid phosphatase</fullName>
        <ecNumber evidence="11">3.1.3.2</ecNumber>
    </recommendedName>
</protein>
<evidence type="ECO:0000256" key="9">
    <source>
        <dbReference type="ARBA" id="ARBA00023004"/>
    </source>
</evidence>
<accession>A0A6A1UVA6</accession>
<dbReference type="Pfam" id="PF16656">
    <property type="entry name" value="Pur_ac_phosph_N"/>
    <property type="match status" value="1"/>
</dbReference>
<comment type="similarity">
    <text evidence="4 11">Belongs to the metallophosphoesterase superfamily. Purple acid phosphatase family.</text>
</comment>
<dbReference type="OrthoDB" id="45007at2759"/>
<evidence type="ECO:0000256" key="2">
    <source>
        <dbReference type="ARBA" id="ARBA00001947"/>
    </source>
</evidence>
<sequence length="499" mass="56729">MGVARRDCGGLGLGLLVVGCLILTGLELCNCGMTSSYVRNDDLSLDMPLDSDVFRVPPGYNAPQQVHITQGDYVGKGVIVSWVTPDEPGSNTVLYWAESSQLKSRADGFFRAYKYFNYTSGYIHHCTIKNLEASTCPYSPYCSSFLLVHLSELMSCLLQFDTKYYYEVGIGNTTRQFWFITAPKVGPDVSYTFGLIGDLGQTHDSNTTLTHYELNPAKGQAVLFVGDLSYADDYPLHDNNRWDTWGRFIERNAAYQPWIWTAGNHELDYAPELGETRPFKPYTNRFHVPYKASDSTSPFWYSIKRASAYIIVMSSYTAFGKYTPQYKWLQKELPKVNRNETSWLIVLMHCPLYNSYVGHYMEGETMRVIYEKWFVEYKVDVVFAGHVHAYERSERVSNIAYNVVNGLCTPMSDQSAPVYITIGDGGNLEGLVTEMTQPQPSYSAYREASFGHGILDIKNRTHAYFGWHRNQDGYAVEADSIWLLNRYWNPSQRSSVAAL</sequence>
<dbReference type="Gene3D" id="2.60.40.380">
    <property type="entry name" value="Purple acid phosphatase-like, N-terminal"/>
    <property type="match status" value="1"/>
</dbReference>
<dbReference type="InterPro" id="IPR004843">
    <property type="entry name" value="Calcineurin-like_PHP"/>
</dbReference>
<dbReference type="InterPro" id="IPR039331">
    <property type="entry name" value="PAPs-like"/>
</dbReference>
<evidence type="ECO:0000256" key="3">
    <source>
        <dbReference type="ARBA" id="ARBA00001962"/>
    </source>
</evidence>
<dbReference type="InterPro" id="IPR041792">
    <property type="entry name" value="MPP_PAP"/>
</dbReference>
<evidence type="ECO:0000313" key="16">
    <source>
        <dbReference type="Proteomes" id="UP000516437"/>
    </source>
</evidence>
<evidence type="ECO:0000256" key="11">
    <source>
        <dbReference type="RuleBase" id="RU361203"/>
    </source>
</evidence>
<organism evidence="15 16">
    <name type="scientific">Morella rubra</name>
    <name type="common">Chinese bayberry</name>
    <dbReference type="NCBI Taxonomy" id="262757"/>
    <lineage>
        <taxon>Eukaryota</taxon>
        <taxon>Viridiplantae</taxon>
        <taxon>Streptophyta</taxon>
        <taxon>Embryophyta</taxon>
        <taxon>Tracheophyta</taxon>
        <taxon>Spermatophyta</taxon>
        <taxon>Magnoliopsida</taxon>
        <taxon>eudicotyledons</taxon>
        <taxon>Gunneridae</taxon>
        <taxon>Pentapetalae</taxon>
        <taxon>rosids</taxon>
        <taxon>fabids</taxon>
        <taxon>Fagales</taxon>
        <taxon>Myricaceae</taxon>
        <taxon>Morella</taxon>
    </lineage>
</organism>
<gene>
    <name evidence="15" type="ORF">CJ030_MR8G003356</name>
</gene>
<comment type="caution">
    <text evidence="15">The sequence shown here is derived from an EMBL/GenBank/DDBJ whole genome shotgun (WGS) entry which is preliminary data.</text>
</comment>
<evidence type="ECO:0000256" key="10">
    <source>
        <dbReference type="ARBA" id="ARBA00023180"/>
    </source>
</evidence>
<keyword evidence="7 11" id="KW-0378">Hydrolase</keyword>
<evidence type="ECO:0000256" key="6">
    <source>
        <dbReference type="ARBA" id="ARBA00022729"/>
    </source>
</evidence>
<feature type="domain" description="Purple acid phosphatase C-terminal" evidence="13">
    <location>
        <begin position="416"/>
        <end position="475"/>
    </location>
</feature>
<comment type="catalytic activity">
    <reaction evidence="1 11">
        <text>a phosphate monoester + H2O = an alcohol + phosphate</text>
        <dbReference type="Rhea" id="RHEA:15017"/>
        <dbReference type="ChEBI" id="CHEBI:15377"/>
        <dbReference type="ChEBI" id="CHEBI:30879"/>
        <dbReference type="ChEBI" id="CHEBI:43474"/>
        <dbReference type="ChEBI" id="CHEBI:67140"/>
        <dbReference type="EC" id="3.1.3.2"/>
    </reaction>
</comment>
<dbReference type="InterPro" id="IPR008963">
    <property type="entry name" value="Purple_acid_Pase-like_N"/>
</dbReference>
<dbReference type="EC" id="3.1.3.2" evidence="11"/>
<evidence type="ECO:0000256" key="5">
    <source>
        <dbReference type="ARBA" id="ARBA00022723"/>
    </source>
</evidence>
<evidence type="ECO:0000256" key="7">
    <source>
        <dbReference type="ARBA" id="ARBA00022801"/>
    </source>
</evidence>
<dbReference type="Gene3D" id="3.60.21.10">
    <property type="match status" value="1"/>
</dbReference>
<name>A0A6A1UVA6_9ROSI</name>
<evidence type="ECO:0000259" key="12">
    <source>
        <dbReference type="Pfam" id="PF00149"/>
    </source>
</evidence>
<feature type="signal peptide" evidence="11">
    <location>
        <begin position="1"/>
        <end position="31"/>
    </location>
</feature>
<dbReference type="SUPFAM" id="SSF56300">
    <property type="entry name" value="Metallo-dependent phosphatases"/>
    <property type="match status" value="1"/>
</dbReference>
<evidence type="ECO:0000313" key="15">
    <source>
        <dbReference type="EMBL" id="KAB1203768.1"/>
    </source>
</evidence>